<keyword evidence="3" id="KW-1185">Reference proteome</keyword>
<dbReference type="Proteomes" id="UP000799439">
    <property type="component" value="Unassembled WGS sequence"/>
</dbReference>
<proteinExistence type="predicted"/>
<evidence type="ECO:0000313" key="3">
    <source>
        <dbReference type="Proteomes" id="UP000799439"/>
    </source>
</evidence>
<accession>A0A9P4MCB7</accession>
<gene>
    <name evidence="2" type="ORF">K461DRAFT_316457</name>
</gene>
<dbReference type="AlphaFoldDB" id="A0A9P4MCB7"/>
<dbReference type="OrthoDB" id="3546385at2759"/>
<sequence length="278" mass="32260">MSDLNSFPLFSALPREIRDQIWHEALPSSIFPAVRFYSEDCWCLRPILPSDDEYDWACRIGSKHLSEFRHKLLGSSRLTVNIASVNHDAYEVALKWCRAFKEAKFDICTSSLILPFDPHCDAMFVPHERLFAANNGELDFPPGVSQAIGKNHLRHIAVTRTTFVSSSPDVAELFMKAYHRVHTIFVIIDVPQDLQQDDDEHSWELQPISRGSFFWKKDLGRFRLEGSQPDDPDDPYKEEYELIEGAIEELFRLPWDREKYPWGNDPVKEVQPVLAVRR</sequence>
<name>A0A9P4MCB7_9PEZI</name>
<organism evidence="2 3">
    <name type="scientific">Myriangium duriaei CBS 260.36</name>
    <dbReference type="NCBI Taxonomy" id="1168546"/>
    <lineage>
        <taxon>Eukaryota</taxon>
        <taxon>Fungi</taxon>
        <taxon>Dikarya</taxon>
        <taxon>Ascomycota</taxon>
        <taxon>Pezizomycotina</taxon>
        <taxon>Dothideomycetes</taxon>
        <taxon>Dothideomycetidae</taxon>
        <taxon>Myriangiales</taxon>
        <taxon>Myriangiaceae</taxon>
        <taxon>Myriangium</taxon>
    </lineage>
</organism>
<reference evidence="2" key="1">
    <citation type="journal article" date="2020" name="Stud. Mycol.">
        <title>101 Dothideomycetes genomes: a test case for predicting lifestyles and emergence of pathogens.</title>
        <authorList>
            <person name="Haridas S."/>
            <person name="Albert R."/>
            <person name="Binder M."/>
            <person name="Bloem J."/>
            <person name="Labutti K."/>
            <person name="Salamov A."/>
            <person name="Andreopoulos B."/>
            <person name="Baker S."/>
            <person name="Barry K."/>
            <person name="Bills G."/>
            <person name="Bluhm B."/>
            <person name="Cannon C."/>
            <person name="Castanera R."/>
            <person name="Culley D."/>
            <person name="Daum C."/>
            <person name="Ezra D."/>
            <person name="Gonzalez J."/>
            <person name="Henrissat B."/>
            <person name="Kuo A."/>
            <person name="Liang C."/>
            <person name="Lipzen A."/>
            <person name="Lutzoni F."/>
            <person name="Magnuson J."/>
            <person name="Mondo S."/>
            <person name="Nolan M."/>
            <person name="Ohm R."/>
            <person name="Pangilinan J."/>
            <person name="Park H.-J."/>
            <person name="Ramirez L."/>
            <person name="Alfaro M."/>
            <person name="Sun H."/>
            <person name="Tritt A."/>
            <person name="Yoshinaga Y."/>
            <person name="Zwiers L.-H."/>
            <person name="Turgeon B."/>
            <person name="Goodwin S."/>
            <person name="Spatafora J."/>
            <person name="Crous P."/>
            <person name="Grigoriev I."/>
        </authorList>
    </citation>
    <scope>NUCLEOTIDE SEQUENCE</scope>
    <source>
        <strain evidence="2">CBS 260.36</strain>
    </source>
</reference>
<evidence type="ECO:0000259" key="1">
    <source>
        <dbReference type="Pfam" id="PF20150"/>
    </source>
</evidence>
<dbReference type="Pfam" id="PF20150">
    <property type="entry name" value="2EXR"/>
    <property type="match status" value="1"/>
</dbReference>
<protein>
    <recommendedName>
        <fullName evidence="1">2EXR domain-containing protein</fullName>
    </recommendedName>
</protein>
<dbReference type="EMBL" id="ML996094">
    <property type="protein sequence ID" value="KAF2148033.1"/>
    <property type="molecule type" value="Genomic_DNA"/>
</dbReference>
<dbReference type="InterPro" id="IPR045518">
    <property type="entry name" value="2EXR"/>
</dbReference>
<comment type="caution">
    <text evidence="2">The sequence shown here is derived from an EMBL/GenBank/DDBJ whole genome shotgun (WGS) entry which is preliminary data.</text>
</comment>
<feature type="domain" description="2EXR" evidence="1">
    <location>
        <begin position="7"/>
        <end position="121"/>
    </location>
</feature>
<evidence type="ECO:0000313" key="2">
    <source>
        <dbReference type="EMBL" id="KAF2148033.1"/>
    </source>
</evidence>